<dbReference type="Gene3D" id="3.40.50.410">
    <property type="entry name" value="von Willebrand factor, type A domain"/>
    <property type="match status" value="1"/>
</dbReference>
<feature type="domain" description="VWFA" evidence="2">
    <location>
        <begin position="117"/>
        <end position="312"/>
    </location>
</feature>
<gene>
    <name evidence="3" type="ORF">SCF082_LOCUS39297</name>
</gene>
<accession>A0ABP0Q357</accession>
<feature type="compositionally biased region" description="Basic and acidic residues" evidence="1">
    <location>
        <begin position="46"/>
        <end position="64"/>
    </location>
</feature>
<dbReference type="InterPro" id="IPR051266">
    <property type="entry name" value="CLCR"/>
</dbReference>
<evidence type="ECO:0000256" key="1">
    <source>
        <dbReference type="SAM" id="MobiDB-lite"/>
    </source>
</evidence>
<dbReference type="InterPro" id="IPR036465">
    <property type="entry name" value="vWFA_dom_sf"/>
</dbReference>
<feature type="non-terminal residue" evidence="3">
    <location>
        <position position="1"/>
    </location>
</feature>
<dbReference type="PANTHER" id="PTHR10579:SF156">
    <property type="entry name" value="VWFA DOMAIN-CONTAINING PROTEIN"/>
    <property type="match status" value="1"/>
</dbReference>
<dbReference type="Proteomes" id="UP001642464">
    <property type="component" value="Unassembled WGS sequence"/>
</dbReference>
<organism evidence="3 4">
    <name type="scientific">Durusdinium trenchii</name>
    <dbReference type="NCBI Taxonomy" id="1381693"/>
    <lineage>
        <taxon>Eukaryota</taxon>
        <taxon>Sar</taxon>
        <taxon>Alveolata</taxon>
        <taxon>Dinophyceae</taxon>
        <taxon>Suessiales</taxon>
        <taxon>Symbiodiniaceae</taxon>
        <taxon>Durusdinium</taxon>
    </lineage>
</organism>
<comment type="caution">
    <text evidence="3">The sequence shown here is derived from an EMBL/GenBank/DDBJ whole genome shotgun (WGS) entry which is preliminary data.</text>
</comment>
<dbReference type="SUPFAM" id="SSF53300">
    <property type="entry name" value="vWA-like"/>
    <property type="match status" value="1"/>
</dbReference>
<feature type="compositionally biased region" description="Pro residues" evidence="1">
    <location>
        <begin position="65"/>
        <end position="76"/>
    </location>
</feature>
<evidence type="ECO:0000313" key="3">
    <source>
        <dbReference type="EMBL" id="CAK9082707.1"/>
    </source>
</evidence>
<protein>
    <submittedName>
        <fullName evidence="3">Uncharacterized protein sll0103</fullName>
    </submittedName>
</protein>
<proteinExistence type="predicted"/>
<evidence type="ECO:0000259" key="2">
    <source>
        <dbReference type="PROSITE" id="PS50234"/>
    </source>
</evidence>
<dbReference type="InterPro" id="IPR002035">
    <property type="entry name" value="VWF_A"/>
</dbReference>
<reference evidence="3 4" key="1">
    <citation type="submission" date="2024-02" db="EMBL/GenBank/DDBJ databases">
        <authorList>
            <person name="Chen Y."/>
            <person name="Shah S."/>
            <person name="Dougan E. K."/>
            <person name="Thang M."/>
            <person name="Chan C."/>
        </authorList>
    </citation>
    <scope>NUCLEOTIDE SEQUENCE [LARGE SCALE GENOMIC DNA]</scope>
</reference>
<feature type="region of interest" description="Disordered" evidence="1">
    <location>
        <begin position="524"/>
        <end position="544"/>
    </location>
</feature>
<sequence length="563" mass="61202">PATAPPAHPRPPPPEGVIKIDDPSSKQRFILPQPLPKAVLTAVHSRFPDSKHGTAARTADDSREPPPPPPPPPVDPTKPRLRISAARTPKAGEDVDVLLRLEMPNQPVEATARVPVDIICVLDISGSMSMEAKIQSAEGSGGLNLLDVAKHGVKTVMHALQDEDRLALVLFDSHAETTWELTEMTAQGRATCEEKLKQVCTRGATNIWNGLEEGLSVCRRGQVDGNRLAHLILLTDGQTAMRNEVLPRMEEAKGAEERLPCTVSTFGFGYNIDSDLLVQMAEKGFGVYSFIPDAGFVGTIFVNYISNLLSTMALSAMLLLDPEGGEIKEVYGGLKMEGTGNGGKRLDLPVLQYGQSKDVVVRMSVAAATAEDPYISGTATYKLANGQELTTELAEAFPSQAPNVKEVSLQLFRSRFAHALEEAVQMCEQSPQGALQVLSLLSDEIEQKSLSGGYSDDLFLSDLLKDLQGEAISAVEINAFRKWGKHYLPSLMFAHRRQMCNNFKDPGVQHYGGDMFKDLRDEADDKFNQLPPPEPTNRNVRSYGYASAPPVRSMAAYNDASAG</sequence>
<keyword evidence="4" id="KW-1185">Reference proteome</keyword>
<dbReference type="Pfam" id="PF00092">
    <property type="entry name" value="VWA"/>
    <property type="match status" value="1"/>
</dbReference>
<evidence type="ECO:0000313" key="4">
    <source>
        <dbReference type="Proteomes" id="UP001642464"/>
    </source>
</evidence>
<feature type="region of interest" description="Disordered" evidence="1">
    <location>
        <begin position="41"/>
        <end position="80"/>
    </location>
</feature>
<dbReference type="Pfam" id="PF14624">
    <property type="entry name" value="Vwaint"/>
    <property type="match status" value="1"/>
</dbReference>
<feature type="region of interest" description="Disordered" evidence="1">
    <location>
        <begin position="1"/>
        <end position="28"/>
    </location>
</feature>
<name>A0ABP0Q357_9DINO</name>
<feature type="compositionally biased region" description="Pro residues" evidence="1">
    <location>
        <begin position="1"/>
        <end position="15"/>
    </location>
</feature>
<dbReference type="PROSITE" id="PS50234">
    <property type="entry name" value="VWFA"/>
    <property type="match status" value="1"/>
</dbReference>
<dbReference type="SMART" id="SM00327">
    <property type="entry name" value="VWA"/>
    <property type="match status" value="1"/>
</dbReference>
<dbReference type="PANTHER" id="PTHR10579">
    <property type="entry name" value="CALCIUM-ACTIVATED CHLORIDE CHANNEL REGULATOR"/>
    <property type="match status" value="1"/>
</dbReference>
<dbReference type="EMBL" id="CAXAMM010038986">
    <property type="protein sequence ID" value="CAK9082707.1"/>
    <property type="molecule type" value="Genomic_DNA"/>
</dbReference>
<dbReference type="InterPro" id="IPR032838">
    <property type="entry name" value="Vwaint_dom"/>
</dbReference>